<keyword evidence="2" id="KW-0238">DNA-binding</keyword>
<dbReference type="InterPro" id="IPR041657">
    <property type="entry name" value="HTH_17"/>
</dbReference>
<reference evidence="3" key="1">
    <citation type="submission" date="2019-08" db="EMBL/GenBank/DDBJ databases">
        <title>Limnoglobus roseus gen. nov., sp. nov., a novel freshwater planctomycete with a giant genome from the family Gemmataceae.</title>
        <authorList>
            <person name="Kulichevskaya I.S."/>
            <person name="Naumoff D.G."/>
            <person name="Miroshnikov K."/>
            <person name="Ivanova A."/>
            <person name="Philippov D.A."/>
            <person name="Hakobyan A."/>
            <person name="Rijpstra I.C."/>
            <person name="Sinninghe Damste J.S."/>
            <person name="Liesack W."/>
            <person name="Dedysh S.N."/>
        </authorList>
    </citation>
    <scope>NUCLEOTIDE SEQUENCE [LARGE SCALE GENOMIC DNA]</scope>
    <source>
        <strain evidence="3">PX52</strain>
    </source>
</reference>
<dbReference type="InterPro" id="IPR010093">
    <property type="entry name" value="SinI_DNA-bd"/>
</dbReference>
<evidence type="ECO:0000313" key="3">
    <source>
        <dbReference type="Proteomes" id="UP000324974"/>
    </source>
</evidence>
<dbReference type="InterPro" id="IPR009061">
    <property type="entry name" value="DNA-bd_dom_put_sf"/>
</dbReference>
<keyword evidence="3" id="KW-1185">Reference proteome</keyword>
<proteinExistence type="predicted"/>
<evidence type="ECO:0000259" key="1">
    <source>
        <dbReference type="Pfam" id="PF12728"/>
    </source>
</evidence>
<gene>
    <name evidence="2" type="ORF">PX52LOC_03841</name>
</gene>
<dbReference type="EMBL" id="CP042425">
    <property type="protein sequence ID" value="QEL16867.1"/>
    <property type="molecule type" value="Genomic_DNA"/>
</dbReference>
<dbReference type="NCBIfam" id="TIGR01764">
    <property type="entry name" value="excise"/>
    <property type="match status" value="1"/>
</dbReference>
<feature type="domain" description="Helix-turn-helix" evidence="1">
    <location>
        <begin position="27"/>
        <end position="69"/>
    </location>
</feature>
<dbReference type="GO" id="GO:0003677">
    <property type="term" value="F:DNA binding"/>
    <property type="evidence" value="ECO:0007669"/>
    <property type="project" value="UniProtKB-KW"/>
</dbReference>
<accession>A0A5C1AF92</accession>
<dbReference type="Proteomes" id="UP000324974">
    <property type="component" value="Chromosome"/>
</dbReference>
<sequence>MTLPKHFQLDQPIAADDRARADEGAMVLSPAQFAELLGLSRGTVYFWLGRGRLRGAARKRGKHWLILREAALKAVFHGTEWDVQPRPRQ</sequence>
<dbReference type="KEGG" id="lrs:PX52LOC_03841"/>
<organism evidence="2 3">
    <name type="scientific">Limnoglobus roseus</name>
    <dbReference type="NCBI Taxonomy" id="2598579"/>
    <lineage>
        <taxon>Bacteria</taxon>
        <taxon>Pseudomonadati</taxon>
        <taxon>Planctomycetota</taxon>
        <taxon>Planctomycetia</taxon>
        <taxon>Gemmatales</taxon>
        <taxon>Gemmataceae</taxon>
        <taxon>Limnoglobus</taxon>
    </lineage>
</organism>
<dbReference type="AlphaFoldDB" id="A0A5C1AF92"/>
<dbReference type="SUPFAM" id="SSF46955">
    <property type="entry name" value="Putative DNA-binding domain"/>
    <property type="match status" value="1"/>
</dbReference>
<dbReference type="Pfam" id="PF12728">
    <property type="entry name" value="HTH_17"/>
    <property type="match status" value="1"/>
</dbReference>
<protein>
    <submittedName>
        <fullName evidence="2">DNA-binding protein</fullName>
    </submittedName>
</protein>
<evidence type="ECO:0000313" key="2">
    <source>
        <dbReference type="EMBL" id="QEL16867.1"/>
    </source>
</evidence>
<name>A0A5C1AF92_9BACT</name>